<comment type="subcellular location">
    <subcellularLocation>
        <location evidence="2">Cytoplasm</location>
    </subcellularLocation>
    <subcellularLocation>
        <location evidence="1">Nucleus</location>
    </subcellularLocation>
</comment>
<sequence length="839" mass="92977">MLGTGPRVISTPNDVEGVESGTLQACRDDVYEADPCPGAISNRTPKFNEFPSLFEPSSPFFSFPKRGNPRRPTPSSAFPIPWPCPTTPPPMATPPRRISRTRPRPLRPPSPVHPSTTNRSAFELPMAEPTTPRMASLAIRQRTTDFGAPCRQIRKDKHCPIKFCYKCLLNRYGEKAEEVALMPDWSCPKCRGVCNCSCCMKKKGHLPTGILIHTAKATGFSSVHELLYNQGSDVLAAANGLRSLSVASPDIHKKGSVAHKRSHGKENYLDEPSVGGDDKKGNSQAKKETKRASKKLKRGSECGGENVIGLCSSNAKPKDDDIPKHDEKKPSVKNGNTEMQPNNDKPVHMNCINDQLKGLQHLPNSPEQPNAYTDNRLNTDAIKVSGKKKIHNVQGKPPCKVCKIKKHGNKYSNIAEEKVTAGLPNKKVQLKQQLKDRKSRKYGSNNPTERQNLAIVIPQGASLIEVAGVDWAVEDVGAALQFLEFCNAFSESKDQGPVCTAPSCAPHSVFFGNILISEGSVLDVKKGEPVNVLRELSRGCVGRRGVHSSIVKFHIKLLMFIQKDMGNESVSYSSSGDKWLQSVVNCINDSECALKVPLECLNKDSLGYDGWDASNKLKLLNLLCDVTLGTEELRNWIDKENKKYIERNKEANETIIAAKKKGKYLKKKLKDDVAKAMLSLKEGSHSDAEHENLVSQIRAETEKAHAEMLEIMERLPKDSDNTRQDAVRTEPLLLEGEGRVYWTLGGFCSNSKIILQDIGTWDSVILEDKWFTYGEEEKNSVARHISSGRNRRQVMMHGGFLEQDSEDVQNIGCYSRDKLISKSATVSNFDQVNAELEAR</sequence>
<evidence type="ECO:0000256" key="6">
    <source>
        <dbReference type="ARBA" id="ARBA00022843"/>
    </source>
</evidence>
<evidence type="ECO:0000256" key="1">
    <source>
        <dbReference type="ARBA" id="ARBA00004123"/>
    </source>
</evidence>
<feature type="domain" description="Zinc-finger" evidence="11">
    <location>
        <begin position="139"/>
        <end position="227"/>
    </location>
</feature>
<dbReference type="InterPro" id="IPR040221">
    <property type="entry name" value="CDCA7/CDA7L"/>
</dbReference>
<reference evidence="12" key="1">
    <citation type="submission" date="2022-05" db="EMBL/GenBank/DDBJ databases">
        <title>The Musa troglodytarum L. genome provides insights into the mechanism of non-climacteric behaviour and enrichment of carotenoids.</title>
        <authorList>
            <person name="Wang J."/>
        </authorList>
    </citation>
    <scope>NUCLEOTIDE SEQUENCE</scope>
    <source>
        <tissue evidence="12">Leaf</tissue>
    </source>
</reference>
<dbReference type="OrthoDB" id="298344at2759"/>
<feature type="region of interest" description="Disordered" evidence="10">
    <location>
        <begin position="62"/>
        <end position="119"/>
    </location>
</feature>
<keyword evidence="4" id="KW-1017">Isopeptide bond</keyword>
<gene>
    <name evidence="12" type="ORF">MUK42_29778</name>
</gene>
<dbReference type="GO" id="GO:0005634">
    <property type="term" value="C:nucleus"/>
    <property type="evidence" value="ECO:0007669"/>
    <property type="project" value="UniProtKB-SubCell"/>
</dbReference>
<evidence type="ECO:0000256" key="10">
    <source>
        <dbReference type="SAM" id="MobiDB-lite"/>
    </source>
</evidence>
<evidence type="ECO:0000256" key="8">
    <source>
        <dbReference type="ARBA" id="ARBA00023163"/>
    </source>
</evidence>
<keyword evidence="12" id="KW-0862">Zinc</keyword>
<feature type="compositionally biased region" description="Basic residues" evidence="10">
    <location>
        <begin position="254"/>
        <end position="263"/>
    </location>
</feature>
<keyword evidence="7" id="KW-0805">Transcription regulation</keyword>
<dbReference type="GO" id="GO:0006355">
    <property type="term" value="P:regulation of DNA-templated transcription"/>
    <property type="evidence" value="ECO:0007669"/>
    <property type="project" value="InterPro"/>
</dbReference>
<feature type="compositionally biased region" description="Polar residues" evidence="10">
    <location>
        <begin position="333"/>
        <end position="343"/>
    </location>
</feature>
<organism evidence="12 13">
    <name type="scientific">Musa troglodytarum</name>
    <name type="common">fe'i banana</name>
    <dbReference type="NCBI Taxonomy" id="320322"/>
    <lineage>
        <taxon>Eukaryota</taxon>
        <taxon>Viridiplantae</taxon>
        <taxon>Streptophyta</taxon>
        <taxon>Embryophyta</taxon>
        <taxon>Tracheophyta</taxon>
        <taxon>Spermatophyta</taxon>
        <taxon>Magnoliopsida</taxon>
        <taxon>Liliopsida</taxon>
        <taxon>Zingiberales</taxon>
        <taxon>Musaceae</taxon>
        <taxon>Musa</taxon>
    </lineage>
</organism>
<keyword evidence="12" id="KW-0479">Metal-binding</keyword>
<dbReference type="AlphaFoldDB" id="A0A9E7HSI9"/>
<accession>A0A9E7HSI9</accession>
<dbReference type="PANTHER" id="PTHR31169">
    <property type="entry name" value="OS05G0300700 PROTEIN"/>
    <property type="match status" value="1"/>
</dbReference>
<keyword evidence="13" id="KW-1185">Reference proteome</keyword>
<dbReference type="EMBL" id="CP097510">
    <property type="protein sequence ID" value="URE38761.1"/>
    <property type="molecule type" value="Genomic_DNA"/>
</dbReference>
<feature type="compositionally biased region" description="Basic and acidic residues" evidence="10">
    <location>
        <begin position="276"/>
        <end position="291"/>
    </location>
</feature>
<dbReference type="GO" id="GO:0005737">
    <property type="term" value="C:cytoplasm"/>
    <property type="evidence" value="ECO:0007669"/>
    <property type="project" value="UniProtKB-SubCell"/>
</dbReference>
<evidence type="ECO:0000256" key="3">
    <source>
        <dbReference type="ARBA" id="ARBA00022490"/>
    </source>
</evidence>
<feature type="region of interest" description="Disordered" evidence="10">
    <location>
        <begin position="252"/>
        <end position="348"/>
    </location>
</feature>
<evidence type="ECO:0000256" key="9">
    <source>
        <dbReference type="ARBA" id="ARBA00023242"/>
    </source>
</evidence>
<protein>
    <submittedName>
        <fullName evidence="12">Zinc-finger domain of monoamine-oxidase A repressor R1</fullName>
    </submittedName>
</protein>
<keyword evidence="9" id="KW-0539">Nucleus</keyword>
<evidence type="ECO:0000256" key="4">
    <source>
        <dbReference type="ARBA" id="ARBA00022499"/>
    </source>
</evidence>
<keyword evidence="3" id="KW-0963">Cytoplasm</keyword>
<proteinExistence type="predicted"/>
<dbReference type="Proteomes" id="UP001055439">
    <property type="component" value="Chromosome 8"/>
</dbReference>
<evidence type="ECO:0000313" key="13">
    <source>
        <dbReference type="Proteomes" id="UP001055439"/>
    </source>
</evidence>
<keyword evidence="8" id="KW-0804">Transcription</keyword>
<keyword evidence="12" id="KW-0863">Zinc-finger</keyword>
<keyword evidence="6" id="KW-0832">Ubl conjugation</keyword>
<evidence type="ECO:0000259" key="11">
    <source>
        <dbReference type="Pfam" id="PF10497"/>
    </source>
</evidence>
<feature type="compositionally biased region" description="Pro residues" evidence="10">
    <location>
        <begin position="80"/>
        <end position="93"/>
    </location>
</feature>
<name>A0A9E7HSI9_9LILI</name>
<feature type="compositionally biased region" description="Basic and acidic residues" evidence="10">
    <location>
        <begin position="316"/>
        <end position="330"/>
    </location>
</feature>
<evidence type="ECO:0000313" key="12">
    <source>
        <dbReference type="EMBL" id="URE38761.1"/>
    </source>
</evidence>
<evidence type="ECO:0000256" key="2">
    <source>
        <dbReference type="ARBA" id="ARBA00004496"/>
    </source>
</evidence>
<evidence type="ECO:0000256" key="5">
    <source>
        <dbReference type="ARBA" id="ARBA00022553"/>
    </source>
</evidence>
<keyword evidence="5" id="KW-0597">Phosphoprotein</keyword>
<dbReference type="PANTHER" id="PTHR31169:SF8">
    <property type="entry name" value="ZINC-FINGER DOMAIN OF MONOAMINE-OXIDASE A REPRESSOR R1 PROTEIN"/>
    <property type="match status" value="1"/>
</dbReference>
<dbReference type="GO" id="GO:0008270">
    <property type="term" value="F:zinc ion binding"/>
    <property type="evidence" value="ECO:0007669"/>
    <property type="project" value="UniProtKB-KW"/>
</dbReference>
<dbReference type="Pfam" id="PF10497">
    <property type="entry name" value="zf-4CXXC_R1"/>
    <property type="match status" value="1"/>
</dbReference>
<evidence type="ECO:0000256" key="7">
    <source>
        <dbReference type="ARBA" id="ARBA00023015"/>
    </source>
</evidence>
<dbReference type="InterPro" id="IPR018866">
    <property type="entry name" value="Znf-4CXXC_R1"/>
</dbReference>